<dbReference type="InterPro" id="IPR005817">
    <property type="entry name" value="Wnt"/>
</dbReference>
<keyword evidence="4" id="KW-0964">Secreted</keyword>
<evidence type="ECO:0000256" key="1">
    <source>
        <dbReference type="ARBA" id="ARBA00004498"/>
    </source>
</evidence>
<keyword evidence="5" id="KW-0272">Extracellular matrix</keyword>
<keyword evidence="7" id="KW-1015">Disulfide bond</keyword>
<dbReference type="GO" id="GO:0016055">
    <property type="term" value="P:Wnt signaling pathway"/>
    <property type="evidence" value="ECO:0007669"/>
    <property type="project" value="UniProtKB-KW"/>
</dbReference>
<comment type="caution">
    <text evidence="11">The sequence shown here is derived from an EMBL/GenBank/DDBJ whole genome shotgun (WGS) entry which is preliminary data.</text>
</comment>
<comment type="similarity">
    <text evidence="2 9">Belongs to the Wnt family.</text>
</comment>
<dbReference type="EMBL" id="JBDJPC010000007">
    <property type="protein sequence ID" value="KAL1494681.1"/>
    <property type="molecule type" value="Genomic_DNA"/>
</dbReference>
<evidence type="ECO:0000313" key="11">
    <source>
        <dbReference type="EMBL" id="KAL1494681.1"/>
    </source>
</evidence>
<dbReference type="PRINTS" id="PR01349">
    <property type="entry name" value="WNTPROTEIN"/>
</dbReference>
<accession>A0ABD1EJ72</accession>
<protein>
    <recommendedName>
        <fullName evidence="9">Protein Wnt</fullName>
    </recommendedName>
</protein>
<dbReference type="PANTHER" id="PTHR12027">
    <property type="entry name" value="WNT RELATED"/>
    <property type="match status" value="1"/>
</dbReference>
<sequence>MVFIPKNHCQLIVFMVFLIFRISTQKISLRSAQSRSEMNIYGSPYLDTTFCRTIPGLTKYQIELCNQQPDTTMVAIEGLNQAVLECQNQFNGHKWNCSSLSTKGKNPYISAMFQRGYKETAFSYAISSAGVVIAVSKACSSGTLLNCGCDEKIYKFRKHGEFKENYNGEDYSTGTNEVAKMLGQYYYPSRKGNWDKEVSPAWKWGGCSHNLKFGIKFSKLFLDSRETAEDIRSKTNLHNNQVGRMVVKHNMVIRCKCHGVSGSCQMKTCWRSTPDLKIVGGILKSKFSSAILADHSNLGSKNKINMVNPRFDRKKPGHLNRRKNKKKRDLSFDLLYYEKSPNFCDKNHALDVPGTTGRLCNSTIKTGPNSCSSLCCGRGYNSIKQMKLERCQCKFIWCCEVKCDLCNNTKWINVCK</sequence>
<dbReference type="SMART" id="SM00097">
    <property type="entry name" value="WNT1"/>
    <property type="match status" value="1"/>
</dbReference>
<dbReference type="GO" id="GO:0048699">
    <property type="term" value="P:generation of neurons"/>
    <property type="evidence" value="ECO:0007669"/>
    <property type="project" value="UniProtKB-ARBA"/>
</dbReference>
<keyword evidence="10" id="KW-0732">Signal</keyword>
<keyword evidence="6 9" id="KW-0879">Wnt signaling pathway</keyword>
<dbReference type="PANTHER" id="PTHR12027:SF98">
    <property type="entry name" value="PROTEIN WNT"/>
    <property type="match status" value="1"/>
</dbReference>
<dbReference type="Proteomes" id="UP001566132">
    <property type="component" value="Unassembled WGS sequence"/>
</dbReference>
<name>A0ABD1EJ72_HYPHA</name>
<dbReference type="FunFam" id="3.30.2460.20:FF:000001">
    <property type="entry name" value="Wnt homolog"/>
    <property type="match status" value="1"/>
</dbReference>
<evidence type="ECO:0000256" key="9">
    <source>
        <dbReference type="RuleBase" id="RU003500"/>
    </source>
</evidence>
<evidence type="ECO:0000256" key="6">
    <source>
        <dbReference type="ARBA" id="ARBA00022687"/>
    </source>
</evidence>
<keyword evidence="12" id="KW-1185">Reference proteome</keyword>
<keyword evidence="8" id="KW-0449">Lipoprotein</keyword>
<evidence type="ECO:0000256" key="5">
    <source>
        <dbReference type="ARBA" id="ARBA00022530"/>
    </source>
</evidence>
<evidence type="ECO:0000256" key="7">
    <source>
        <dbReference type="ARBA" id="ARBA00023157"/>
    </source>
</evidence>
<evidence type="ECO:0000256" key="2">
    <source>
        <dbReference type="ARBA" id="ARBA00005683"/>
    </source>
</evidence>
<reference evidence="11 12" key="1">
    <citation type="submission" date="2024-05" db="EMBL/GenBank/DDBJ databases">
        <title>Genetic variation in Jamaican populations of the coffee berry borer (Hypothenemus hampei).</title>
        <authorList>
            <person name="Errbii M."/>
            <person name="Myrie A."/>
        </authorList>
    </citation>
    <scope>NUCLEOTIDE SEQUENCE [LARGE SCALE GENOMIC DNA]</scope>
    <source>
        <strain evidence="11">JA-Hopewell-2020-01-JO</strain>
        <tissue evidence="11">Whole body</tissue>
    </source>
</reference>
<evidence type="ECO:0000313" key="12">
    <source>
        <dbReference type="Proteomes" id="UP001566132"/>
    </source>
</evidence>
<evidence type="ECO:0000256" key="4">
    <source>
        <dbReference type="ARBA" id="ARBA00022525"/>
    </source>
</evidence>
<feature type="signal peptide" evidence="10">
    <location>
        <begin position="1"/>
        <end position="24"/>
    </location>
</feature>
<dbReference type="GO" id="GO:0000902">
    <property type="term" value="P:cell morphogenesis"/>
    <property type="evidence" value="ECO:0007669"/>
    <property type="project" value="UniProtKB-ARBA"/>
</dbReference>
<dbReference type="Gene3D" id="3.30.2460.20">
    <property type="match status" value="1"/>
</dbReference>
<comment type="function">
    <text evidence="9">Ligand for members of the frizzled family of seven transmembrane receptors.</text>
</comment>
<dbReference type="GO" id="GO:0007517">
    <property type="term" value="P:muscle organ development"/>
    <property type="evidence" value="ECO:0007669"/>
    <property type="project" value="UniProtKB-ARBA"/>
</dbReference>
<dbReference type="GO" id="GO:0005102">
    <property type="term" value="F:signaling receptor binding"/>
    <property type="evidence" value="ECO:0007669"/>
    <property type="project" value="UniProtKB-ARBA"/>
</dbReference>
<dbReference type="Pfam" id="PF00110">
    <property type="entry name" value="wnt"/>
    <property type="match status" value="1"/>
</dbReference>
<evidence type="ECO:0000256" key="8">
    <source>
        <dbReference type="ARBA" id="ARBA00023288"/>
    </source>
</evidence>
<dbReference type="InterPro" id="IPR018161">
    <property type="entry name" value="Wnt_CS"/>
</dbReference>
<evidence type="ECO:0000256" key="10">
    <source>
        <dbReference type="SAM" id="SignalP"/>
    </source>
</evidence>
<dbReference type="AlphaFoldDB" id="A0ABD1EJ72"/>
<gene>
    <name evidence="11" type="ORF">ABEB36_010245</name>
</gene>
<feature type="chain" id="PRO_5044843160" description="Protein Wnt" evidence="10">
    <location>
        <begin position="25"/>
        <end position="416"/>
    </location>
</feature>
<dbReference type="GO" id="GO:0060560">
    <property type="term" value="P:developmental growth involved in morphogenesis"/>
    <property type="evidence" value="ECO:0007669"/>
    <property type="project" value="UniProtKB-ARBA"/>
</dbReference>
<organism evidence="11 12">
    <name type="scientific">Hypothenemus hampei</name>
    <name type="common">Coffee berry borer</name>
    <dbReference type="NCBI Taxonomy" id="57062"/>
    <lineage>
        <taxon>Eukaryota</taxon>
        <taxon>Metazoa</taxon>
        <taxon>Ecdysozoa</taxon>
        <taxon>Arthropoda</taxon>
        <taxon>Hexapoda</taxon>
        <taxon>Insecta</taxon>
        <taxon>Pterygota</taxon>
        <taxon>Neoptera</taxon>
        <taxon>Endopterygota</taxon>
        <taxon>Coleoptera</taxon>
        <taxon>Polyphaga</taxon>
        <taxon>Cucujiformia</taxon>
        <taxon>Curculionidae</taxon>
        <taxon>Scolytinae</taxon>
        <taxon>Hypothenemus</taxon>
    </lineage>
</organism>
<evidence type="ECO:0000256" key="3">
    <source>
        <dbReference type="ARBA" id="ARBA00022473"/>
    </source>
</evidence>
<dbReference type="PROSITE" id="PS00246">
    <property type="entry name" value="WNT1"/>
    <property type="match status" value="1"/>
</dbReference>
<comment type="subcellular location">
    <subcellularLocation>
        <location evidence="1 9">Secreted</location>
        <location evidence="1 9">Extracellular space</location>
        <location evidence="1 9">Extracellular matrix</location>
    </subcellularLocation>
</comment>
<keyword evidence="3 9" id="KW-0217">Developmental protein</keyword>
<dbReference type="InterPro" id="IPR043158">
    <property type="entry name" value="Wnt_C"/>
</dbReference>
<proteinExistence type="inferred from homology"/>